<feature type="signal peptide" evidence="1">
    <location>
        <begin position="1"/>
        <end position="22"/>
    </location>
</feature>
<dbReference type="Proteomes" id="UP001164705">
    <property type="component" value="Chromosome"/>
</dbReference>
<dbReference type="KEGG" id="lnu:N7U66_09025"/>
<dbReference type="AlphaFoldDB" id="A0A9E8SEU6"/>
<accession>A0A9E8SEU6</accession>
<gene>
    <name evidence="2" type="ORF">N7U66_09025</name>
</gene>
<dbReference type="EMBL" id="CP113088">
    <property type="protein sequence ID" value="WAC03591.1"/>
    <property type="molecule type" value="Genomic_DNA"/>
</dbReference>
<protein>
    <submittedName>
        <fullName evidence="2">Carboxypeptidase-like regulatory domain-containing protein</fullName>
    </submittedName>
</protein>
<organism evidence="2 3">
    <name type="scientific">Lacinutrix neustonica</name>
    <dbReference type="NCBI Taxonomy" id="2980107"/>
    <lineage>
        <taxon>Bacteria</taxon>
        <taxon>Pseudomonadati</taxon>
        <taxon>Bacteroidota</taxon>
        <taxon>Flavobacteriia</taxon>
        <taxon>Flavobacteriales</taxon>
        <taxon>Flavobacteriaceae</taxon>
        <taxon>Lacinutrix</taxon>
    </lineage>
</organism>
<proteinExistence type="predicted"/>
<dbReference type="Gene3D" id="2.60.40.1120">
    <property type="entry name" value="Carboxypeptidase-like, regulatory domain"/>
    <property type="match status" value="1"/>
</dbReference>
<dbReference type="RefSeq" id="WP_267678225.1">
    <property type="nucleotide sequence ID" value="NZ_CP113088.1"/>
</dbReference>
<dbReference type="Pfam" id="PF13715">
    <property type="entry name" value="CarbopepD_reg_2"/>
    <property type="match status" value="1"/>
</dbReference>
<keyword evidence="3" id="KW-1185">Reference proteome</keyword>
<evidence type="ECO:0000313" key="3">
    <source>
        <dbReference type="Proteomes" id="UP001164705"/>
    </source>
</evidence>
<keyword evidence="2" id="KW-0121">Carboxypeptidase</keyword>
<dbReference type="SUPFAM" id="SSF49464">
    <property type="entry name" value="Carboxypeptidase regulatory domain-like"/>
    <property type="match status" value="1"/>
</dbReference>
<name>A0A9E8SEU6_9FLAO</name>
<keyword evidence="1" id="KW-0732">Signal</keyword>
<feature type="chain" id="PRO_5038870260" evidence="1">
    <location>
        <begin position="23"/>
        <end position="149"/>
    </location>
</feature>
<keyword evidence="2" id="KW-0378">Hydrolase</keyword>
<reference evidence="2" key="1">
    <citation type="submission" date="2022-11" db="EMBL/GenBank/DDBJ databases">
        <title>Lacinutrix neustonica HL-RS19T sp. nov., isolated from the surface microlayer sample of brackish Lake Shihwa.</title>
        <authorList>
            <person name="Choi J.Y."/>
            <person name="Hwang C.Y."/>
        </authorList>
    </citation>
    <scope>NUCLEOTIDE SEQUENCE</scope>
    <source>
        <strain evidence="2">HL-RS19</strain>
    </source>
</reference>
<evidence type="ECO:0000313" key="2">
    <source>
        <dbReference type="EMBL" id="WAC03591.1"/>
    </source>
</evidence>
<keyword evidence="2" id="KW-0645">Protease</keyword>
<sequence>MKTKFSGILTLLLAFVVQLTFAQEKTISGSVSDESGLPLPGVNVIVAGTNDGTQTDFDGKYSISANTGDVLTYSYIGYKSVNKTVGTENNISFSLELDVAAIDEVVITALGIKRKPSELAYATTVVKQDALTQAAPVNVVTGLVGKASV</sequence>
<dbReference type="GO" id="GO:0004180">
    <property type="term" value="F:carboxypeptidase activity"/>
    <property type="evidence" value="ECO:0007669"/>
    <property type="project" value="UniProtKB-KW"/>
</dbReference>
<evidence type="ECO:0000256" key="1">
    <source>
        <dbReference type="SAM" id="SignalP"/>
    </source>
</evidence>
<dbReference type="InterPro" id="IPR008969">
    <property type="entry name" value="CarboxyPept-like_regulatory"/>
</dbReference>